<gene>
    <name evidence="2" type="ORF">RDB_LOCUS122160</name>
</gene>
<dbReference type="AlphaFoldDB" id="A0A8H3H8Z1"/>
<dbReference type="EMBL" id="CAJMXA010003617">
    <property type="protein sequence ID" value="CAE6507500.1"/>
    <property type="molecule type" value="Genomic_DNA"/>
</dbReference>
<name>A0A8H3H8Z1_9AGAM</name>
<protein>
    <recommendedName>
        <fullName evidence="1">CHAT domain-containing protein</fullName>
    </recommendedName>
</protein>
<accession>A0A8H3H8Z1</accession>
<comment type="caution">
    <text evidence="2">The sequence shown here is derived from an EMBL/GenBank/DDBJ whole genome shotgun (WGS) entry which is preliminary data.</text>
</comment>
<dbReference type="Gene3D" id="1.25.40.10">
    <property type="entry name" value="Tetratricopeptide repeat domain"/>
    <property type="match status" value="3"/>
</dbReference>
<dbReference type="Proteomes" id="UP000663853">
    <property type="component" value="Unassembled WGS sequence"/>
</dbReference>
<reference evidence="2" key="1">
    <citation type="submission" date="2021-01" db="EMBL/GenBank/DDBJ databases">
        <authorList>
            <person name="Kaushik A."/>
        </authorList>
    </citation>
    <scope>NUCLEOTIDE SEQUENCE</scope>
    <source>
        <strain evidence="2">AG6-10EEA</strain>
    </source>
</reference>
<dbReference type="SUPFAM" id="SSF48452">
    <property type="entry name" value="TPR-like"/>
    <property type="match status" value="3"/>
</dbReference>
<dbReference type="InterPro" id="IPR024983">
    <property type="entry name" value="CHAT_dom"/>
</dbReference>
<dbReference type="InterPro" id="IPR011990">
    <property type="entry name" value="TPR-like_helical_dom_sf"/>
</dbReference>
<sequence>MPPLLVRLGSSHEERFGLRGEREDIEKAIEYTTIALTMTPDDDPGMPGLLTQLGMLHDKRYKWLSDVDDSDESIKYTSLALSLTPDGDPELSGRLRNLGIFHSTRFQHLGGLDDLKKALEYQSRALDLTPSDHPDLPHRLAYLGISYSDRFERLGDPGDIQKAIEAQSRAVTFTPSDNPILPQYLARLSESLINRYNHLDVLDDLERAIEFQSRAVALTPDGHPYFSSRLASLGGAHCDRFERLGEIGDLEKAIKYQSRALVLTPDDHPHLSGRLNNLGVAHINRFERLGELGDLEKVIEYQSRVVKSTPDGHPQLAKRLTVLGRAYGSRFSCLDELGDLEKAIECNTGALVLTPDGHPDLPNWLHNLGLSHADRFERLGEQPDFEKAIECMCCALILTPDGHPSLPHTHFSLARLRLEQSLRIGNPSDLQDALDSFRMASQSLTGSPRDKFIYASDWADLASENSALNPIEAFQTAIDIIPQFIWLGATTNQRYHDLEQVQNLAIRAAAAAILASEYKMALEWLEHGRCVVWNQSLMLRSPLDQLHASHPALATRLQAVADQLHYAGSESRESQALDSGSLTPEQVGQQHRRLAQEYEDLVSRARTLPGFEDFLQPIKANRLVQAAQNGPIVVINCHEDRCDALAILPGQDNIDHIRLPNFTGKKAQCIRLEIERSVRARESKERGSERRPLLEQSYDSASDFEKILKVLWYDIVEPVLDFLKCMNNVSSSSEDLPHITWCPTGALSFLPLHAAGDYALPNSRIFDYVISSYTPTISALLTTTPHSLTHDSRILAAGQANTPGHSSLPGTTRELMRVQTHTQGKVQYMQLMGDQATTAAVLDAMEQHDWVHLACHAHQNVDNPTKSGFFLHDDTLDLAAINRRSFKNKGLAYLSACQTATGDERLPDEAVHLASGMLMAGYSSVIATMWSVRDEDAPFVADRVYGQLLRDGKIGNGEAGRALHNAVAELREEVGEKAFERWVPYIHIGS</sequence>
<dbReference type="Pfam" id="PF12770">
    <property type="entry name" value="CHAT"/>
    <property type="match status" value="1"/>
</dbReference>
<evidence type="ECO:0000313" key="3">
    <source>
        <dbReference type="Proteomes" id="UP000663853"/>
    </source>
</evidence>
<proteinExistence type="predicted"/>
<organism evidence="2 3">
    <name type="scientific">Rhizoctonia solani</name>
    <dbReference type="NCBI Taxonomy" id="456999"/>
    <lineage>
        <taxon>Eukaryota</taxon>
        <taxon>Fungi</taxon>
        <taxon>Dikarya</taxon>
        <taxon>Basidiomycota</taxon>
        <taxon>Agaricomycotina</taxon>
        <taxon>Agaricomycetes</taxon>
        <taxon>Cantharellales</taxon>
        <taxon>Ceratobasidiaceae</taxon>
        <taxon>Rhizoctonia</taxon>
    </lineage>
</organism>
<dbReference type="PANTHER" id="PTHR19959">
    <property type="entry name" value="KINESIN LIGHT CHAIN"/>
    <property type="match status" value="1"/>
</dbReference>
<evidence type="ECO:0000259" key="1">
    <source>
        <dbReference type="Pfam" id="PF12770"/>
    </source>
</evidence>
<evidence type="ECO:0000313" key="2">
    <source>
        <dbReference type="EMBL" id="CAE6507500.1"/>
    </source>
</evidence>
<dbReference type="PANTHER" id="PTHR19959:SF119">
    <property type="entry name" value="FUNGAL LIPASE-LIKE DOMAIN-CONTAINING PROTEIN"/>
    <property type="match status" value="1"/>
</dbReference>
<dbReference type="SUPFAM" id="SSF81901">
    <property type="entry name" value="HCP-like"/>
    <property type="match status" value="1"/>
</dbReference>
<feature type="domain" description="CHAT" evidence="1">
    <location>
        <begin position="706"/>
        <end position="990"/>
    </location>
</feature>